<proteinExistence type="predicted"/>
<gene>
    <name evidence="2" type="ORF">SK128_020001</name>
</gene>
<reference evidence="2 3" key="1">
    <citation type="submission" date="2023-11" db="EMBL/GenBank/DDBJ databases">
        <title>Halocaridina rubra genome assembly.</title>
        <authorList>
            <person name="Smith C."/>
        </authorList>
    </citation>
    <scope>NUCLEOTIDE SEQUENCE [LARGE SCALE GENOMIC DNA]</scope>
    <source>
        <strain evidence="2">EP-1</strain>
        <tissue evidence="2">Whole</tissue>
    </source>
</reference>
<dbReference type="Proteomes" id="UP001381693">
    <property type="component" value="Unassembled WGS sequence"/>
</dbReference>
<evidence type="ECO:0000256" key="1">
    <source>
        <dbReference type="SAM" id="MobiDB-lite"/>
    </source>
</evidence>
<keyword evidence="3" id="KW-1185">Reference proteome</keyword>
<name>A0AAN8ZYC3_HALRR</name>
<feature type="compositionally biased region" description="Low complexity" evidence="1">
    <location>
        <begin position="54"/>
        <end position="64"/>
    </location>
</feature>
<dbReference type="AlphaFoldDB" id="A0AAN8ZYC3"/>
<feature type="compositionally biased region" description="Polar residues" evidence="1">
    <location>
        <begin position="83"/>
        <end position="102"/>
    </location>
</feature>
<comment type="caution">
    <text evidence="2">The sequence shown here is derived from an EMBL/GenBank/DDBJ whole genome shotgun (WGS) entry which is preliminary data.</text>
</comment>
<feature type="non-terminal residue" evidence="2">
    <location>
        <position position="1"/>
    </location>
</feature>
<organism evidence="2 3">
    <name type="scientific">Halocaridina rubra</name>
    <name type="common">Hawaiian red shrimp</name>
    <dbReference type="NCBI Taxonomy" id="373956"/>
    <lineage>
        <taxon>Eukaryota</taxon>
        <taxon>Metazoa</taxon>
        <taxon>Ecdysozoa</taxon>
        <taxon>Arthropoda</taxon>
        <taxon>Crustacea</taxon>
        <taxon>Multicrustacea</taxon>
        <taxon>Malacostraca</taxon>
        <taxon>Eumalacostraca</taxon>
        <taxon>Eucarida</taxon>
        <taxon>Decapoda</taxon>
        <taxon>Pleocyemata</taxon>
        <taxon>Caridea</taxon>
        <taxon>Atyoidea</taxon>
        <taxon>Atyidae</taxon>
        <taxon>Halocaridina</taxon>
    </lineage>
</organism>
<sequence>CPGQISSVCVVGTVDASHHPRHVDSEKKTQRLMCRKPSASVTATTTIHPDPVTASNANNNAVNSQGHSQAAKALNKKVKASTKKLTINAPSMANGSSESSSKAQHRKHEVRSLFPLISVLFPKELRGVFEACLVSGECVCFDLATLCKGD</sequence>
<evidence type="ECO:0000313" key="3">
    <source>
        <dbReference type="Proteomes" id="UP001381693"/>
    </source>
</evidence>
<accession>A0AAN8ZYC3</accession>
<protein>
    <submittedName>
        <fullName evidence="2">Uncharacterized protein</fullName>
    </submittedName>
</protein>
<feature type="region of interest" description="Disordered" evidence="1">
    <location>
        <begin position="48"/>
        <end position="106"/>
    </location>
</feature>
<dbReference type="EMBL" id="JAXCGZ010017601">
    <property type="protein sequence ID" value="KAK7067899.1"/>
    <property type="molecule type" value="Genomic_DNA"/>
</dbReference>
<evidence type="ECO:0000313" key="2">
    <source>
        <dbReference type="EMBL" id="KAK7067899.1"/>
    </source>
</evidence>